<sequence>MVCQPDYAALTPDRHTQAQSDSGGNAKPLKKKRKKQPASKYKPPASLFKALQSKASLDTVPDNDNDNDGNTASPNTIVDRARSTPSEVFVFDNKKAYGKARALFSVGYSSAGAEKPEDANVKATLRWNELVSLLTSAPISCEFLPMKGVAVKVFRPARNGLEARRATLHKLHGRNPRCEREVIENYATTFKLAFGWQKDSFVLGKSVEGADTANPEAKSSDEDRLGDPLPIDVDSI</sequence>
<proteinExistence type="predicted"/>
<organism evidence="2 3">
    <name type="scientific">Cyphellophora europaea (strain CBS 101466)</name>
    <name type="common">Phialophora europaea</name>
    <dbReference type="NCBI Taxonomy" id="1220924"/>
    <lineage>
        <taxon>Eukaryota</taxon>
        <taxon>Fungi</taxon>
        <taxon>Dikarya</taxon>
        <taxon>Ascomycota</taxon>
        <taxon>Pezizomycotina</taxon>
        <taxon>Eurotiomycetes</taxon>
        <taxon>Chaetothyriomycetidae</taxon>
        <taxon>Chaetothyriales</taxon>
        <taxon>Cyphellophoraceae</taxon>
        <taxon>Cyphellophora</taxon>
    </lineage>
</organism>
<dbReference type="EMBL" id="KB822711">
    <property type="protein sequence ID" value="ETN46880.1"/>
    <property type="molecule type" value="Genomic_DNA"/>
</dbReference>
<feature type="region of interest" description="Disordered" evidence="1">
    <location>
        <begin position="1"/>
        <end position="79"/>
    </location>
</feature>
<evidence type="ECO:0000256" key="1">
    <source>
        <dbReference type="SAM" id="MobiDB-lite"/>
    </source>
</evidence>
<dbReference type="Proteomes" id="UP000030752">
    <property type="component" value="Unassembled WGS sequence"/>
</dbReference>
<feature type="region of interest" description="Disordered" evidence="1">
    <location>
        <begin position="208"/>
        <end position="236"/>
    </location>
</feature>
<name>W2SE48_CYPE1</name>
<dbReference type="InParanoid" id="W2SE48"/>
<dbReference type="OrthoDB" id="10552595at2759"/>
<reference evidence="2 3" key="1">
    <citation type="submission" date="2013-03" db="EMBL/GenBank/DDBJ databases">
        <title>The Genome Sequence of Phialophora europaea CBS 101466.</title>
        <authorList>
            <consortium name="The Broad Institute Genomics Platform"/>
            <person name="Cuomo C."/>
            <person name="de Hoog S."/>
            <person name="Gorbushina A."/>
            <person name="Walker B."/>
            <person name="Young S.K."/>
            <person name="Zeng Q."/>
            <person name="Gargeya S."/>
            <person name="Fitzgerald M."/>
            <person name="Haas B."/>
            <person name="Abouelleil A."/>
            <person name="Allen A.W."/>
            <person name="Alvarado L."/>
            <person name="Arachchi H.M."/>
            <person name="Berlin A.M."/>
            <person name="Chapman S.B."/>
            <person name="Gainer-Dewar J."/>
            <person name="Goldberg J."/>
            <person name="Griggs A."/>
            <person name="Gujja S."/>
            <person name="Hansen M."/>
            <person name="Howarth C."/>
            <person name="Imamovic A."/>
            <person name="Ireland A."/>
            <person name="Larimer J."/>
            <person name="McCowan C."/>
            <person name="Murphy C."/>
            <person name="Pearson M."/>
            <person name="Poon T.W."/>
            <person name="Priest M."/>
            <person name="Roberts A."/>
            <person name="Saif S."/>
            <person name="Shea T."/>
            <person name="Sisk P."/>
            <person name="Sykes S."/>
            <person name="Wortman J."/>
            <person name="Nusbaum C."/>
            <person name="Birren B."/>
        </authorList>
    </citation>
    <scope>NUCLEOTIDE SEQUENCE [LARGE SCALE GENOMIC DNA]</scope>
    <source>
        <strain evidence="2 3">CBS 101466</strain>
    </source>
</reference>
<dbReference type="HOGENOM" id="CLU_1175382_0_0_1"/>
<dbReference type="RefSeq" id="XP_008711592.1">
    <property type="nucleotide sequence ID" value="XM_008713370.1"/>
</dbReference>
<gene>
    <name evidence="2" type="ORF">HMPREF1541_01069</name>
</gene>
<dbReference type="VEuPathDB" id="FungiDB:HMPREF1541_01069"/>
<feature type="compositionally biased region" description="Basic residues" evidence="1">
    <location>
        <begin position="28"/>
        <end position="37"/>
    </location>
</feature>
<dbReference type="AlphaFoldDB" id="W2SE48"/>
<accession>W2SE48</accession>
<protein>
    <submittedName>
        <fullName evidence="2">Uncharacterized protein</fullName>
    </submittedName>
</protein>
<evidence type="ECO:0000313" key="2">
    <source>
        <dbReference type="EMBL" id="ETN46880.1"/>
    </source>
</evidence>
<evidence type="ECO:0000313" key="3">
    <source>
        <dbReference type="Proteomes" id="UP000030752"/>
    </source>
</evidence>
<keyword evidence="3" id="KW-1185">Reference proteome</keyword>
<dbReference type="GeneID" id="19968408"/>